<sequence>MRRLQQGAFPTEDTGSALDDADMLVQSILKGNLIQANYTAAAIVSTIGPLVFGQLTNRHGDLFTTTSFSADETTQTDAGQLPPLYGNALFRFCSTTGTPLYIDASERSLHLENLKHLADFCHYQPTVVHINSAQVDIEAILVDMAGCVRQRNMKDRRGHWFILVLEPSSPSPTSNATVDVEARSAMLLQLFNVLPSLRDSYFTTLCGNSRAIDETELVVFVLVDKARTHPDIDVVARYRSLHFDTQIHTPRDHLIQILEQQVVVQNKHWITTTANPFHYKLRCLLKGILLFHVHQAHRQRQDHFQRRHRA</sequence>
<accession>A0A0S4IUJ6</accession>
<proteinExistence type="predicted"/>
<feature type="non-terminal residue" evidence="1">
    <location>
        <position position="310"/>
    </location>
</feature>
<name>A0A0S4IUJ6_BODSA</name>
<protein>
    <submittedName>
        <fullName evidence="1">Uncharacterized protein</fullName>
    </submittedName>
</protein>
<evidence type="ECO:0000313" key="1">
    <source>
        <dbReference type="EMBL" id="CUF94775.1"/>
    </source>
</evidence>
<evidence type="ECO:0000313" key="2">
    <source>
        <dbReference type="Proteomes" id="UP000051952"/>
    </source>
</evidence>
<gene>
    <name evidence="1" type="ORF">BSAL_67710</name>
</gene>
<dbReference type="EMBL" id="CYKH01000458">
    <property type="protein sequence ID" value="CUF94775.1"/>
    <property type="molecule type" value="Genomic_DNA"/>
</dbReference>
<dbReference type="Proteomes" id="UP000051952">
    <property type="component" value="Unassembled WGS sequence"/>
</dbReference>
<dbReference type="VEuPathDB" id="TriTrypDB:BSAL_67710"/>
<keyword evidence="2" id="KW-1185">Reference proteome</keyword>
<dbReference type="AlphaFoldDB" id="A0A0S4IUJ6"/>
<reference evidence="2" key="1">
    <citation type="submission" date="2015-09" db="EMBL/GenBank/DDBJ databases">
        <authorList>
            <consortium name="Pathogen Informatics"/>
        </authorList>
    </citation>
    <scope>NUCLEOTIDE SEQUENCE [LARGE SCALE GENOMIC DNA]</scope>
    <source>
        <strain evidence="2">Lake Konstanz</strain>
    </source>
</reference>
<organism evidence="1 2">
    <name type="scientific">Bodo saltans</name>
    <name type="common">Flagellated protozoan</name>
    <dbReference type="NCBI Taxonomy" id="75058"/>
    <lineage>
        <taxon>Eukaryota</taxon>
        <taxon>Discoba</taxon>
        <taxon>Euglenozoa</taxon>
        <taxon>Kinetoplastea</taxon>
        <taxon>Metakinetoplastina</taxon>
        <taxon>Eubodonida</taxon>
        <taxon>Bodonidae</taxon>
        <taxon>Bodo</taxon>
    </lineage>
</organism>